<dbReference type="Proteomes" id="UP000244005">
    <property type="component" value="Unassembled WGS sequence"/>
</dbReference>
<dbReference type="EMBL" id="KZ772752">
    <property type="protein sequence ID" value="PTQ34463.1"/>
    <property type="molecule type" value="Genomic_DNA"/>
</dbReference>
<dbReference type="Gramene" id="Mp4g02210.1">
    <property type="protein sequence ID" value="Mp4g02210.1.cds1"/>
    <property type="gene ID" value="Mp4g02210"/>
</dbReference>
<reference evidence="2" key="1">
    <citation type="journal article" date="2017" name="Cell">
        <title>Insights into land plant evolution garnered from the Marchantia polymorpha genome.</title>
        <authorList>
            <person name="Bowman J.L."/>
            <person name="Kohchi T."/>
            <person name="Yamato K.T."/>
            <person name="Jenkins J."/>
            <person name="Shu S."/>
            <person name="Ishizaki K."/>
            <person name="Yamaoka S."/>
            <person name="Nishihama R."/>
            <person name="Nakamura Y."/>
            <person name="Berger F."/>
            <person name="Adam C."/>
            <person name="Aki S.S."/>
            <person name="Althoff F."/>
            <person name="Araki T."/>
            <person name="Arteaga-Vazquez M.A."/>
            <person name="Balasubrmanian S."/>
            <person name="Barry K."/>
            <person name="Bauer D."/>
            <person name="Boehm C.R."/>
            <person name="Briginshaw L."/>
            <person name="Caballero-Perez J."/>
            <person name="Catarino B."/>
            <person name="Chen F."/>
            <person name="Chiyoda S."/>
            <person name="Chovatia M."/>
            <person name="Davies K.M."/>
            <person name="Delmans M."/>
            <person name="Demura T."/>
            <person name="Dierschke T."/>
            <person name="Dolan L."/>
            <person name="Dorantes-Acosta A.E."/>
            <person name="Eklund D.M."/>
            <person name="Florent S.N."/>
            <person name="Flores-Sandoval E."/>
            <person name="Fujiyama A."/>
            <person name="Fukuzawa H."/>
            <person name="Galik B."/>
            <person name="Grimanelli D."/>
            <person name="Grimwood J."/>
            <person name="Grossniklaus U."/>
            <person name="Hamada T."/>
            <person name="Haseloff J."/>
            <person name="Hetherington A.J."/>
            <person name="Higo A."/>
            <person name="Hirakawa Y."/>
            <person name="Hundley H.N."/>
            <person name="Ikeda Y."/>
            <person name="Inoue K."/>
            <person name="Inoue S.I."/>
            <person name="Ishida S."/>
            <person name="Jia Q."/>
            <person name="Kakita M."/>
            <person name="Kanazawa T."/>
            <person name="Kawai Y."/>
            <person name="Kawashima T."/>
            <person name="Kennedy M."/>
            <person name="Kinose K."/>
            <person name="Kinoshita T."/>
            <person name="Kohara Y."/>
            <person name="Koide E."/>
            <person name="Komatsu K."/>
            <person name="Kopischke S."/>
            <person name="Kubo M."/>
            <person name="Kyozuka J."/>
            <person name="Lagercrantz U."/>
            <person name="Lin S.S."/>
            <person name="Lindquist E."/>
            <person name="Lipzen A.M."/>
            <person name="Lu C.W."/>
            <person name="De Luna E."/>
            <person name="Martienssen R.A."/>
            <person name="Minamino N."/>
            <person name="Mizutani M."/>
            <person name="Mizutani M."/>
            <person name="Mochizuki N."/>
            <person name="Monte I."/>
            <person name="Mosher R."/>
            <person name="Nagasaki H."/>
            <person name="Nakagami H."/>
            <person name="Naramoto S."/>
            <person name="Nishitani K."/>
            <person name="Ohtani M."/>
            <person name="Okamoto T."/>
            <person name="Okumura M."/>
            <person name="Phillips J."/>
            <person name="Pollak B."/>
            <person name="Reinders A."/>
            <person name="Rovekamp M."/>
            <person name="Sano R."/>
            <person name="Sawa S."/>
            <person name="Schmid M.W."/>
            <person name="Shirakawa M."/>
            <person name="Solano R."/>
            <person name="Spunde A."/>
            <person name="Suetsugu N."/>
            <person name="Sugano S."/>
            <person name="Sugiyama A."/>
            <person name="Sun R."/>
            <person name="Suzuki Y."/>
            <person name="Takenaka M."/>
            <person name="Takezawa D."/>
            <person name="Tomogane H."/>
            <person name="Tsuzuki M."/>
            <person name="Ueda T."/>
            <person name="Umeda M."/>
            <person name="Ward J.M."/>
            <person name="Watanabe Y."/>
            <person name="Yazaki K."/>
            <person name="Yokoyama R."/>
            <person name="Yoshitake Y."/>
            <person name="Yotsui I."/>
            <person name="Zachgo S."/>
            <person name="Schmutz J."/>
        </authorList>
    </citation>
    <scope>NUCLEOTIDE SEQUENCE [LARGE SCALE GENOMIC DNA]</scope>
    <source>
        <strain evidence="2">Tak-1</strain>
    </source>
</reference>
<gene>
    <name evidence="1" type="ORF">MARPO_0080s0078</name>
</gene>
<dbReference type="AlphaFoldDB" id="A0A2R6WKX2"/>
<sequence length="69" mass="8002">MGPCRVDRQSSFLKSLSDIYVPKSRRRDFNNSLGILVLQRLENRGIKKNGVQRIADCYNELATEVQLQY</sequence>
<evidence type="ECO:0000313" key="1">
    <source>
        <dbReference type="EMBL" id="PTQ34463.1"/>
    </source>
</evidence>
<protein>
    <submittedName>
        <fullName evidence="1">Uncharacterized protein</fullName>
    </submittedName>
</protein>
<keyword evidence="2" id="KW-1185">Reference proteome</keyword>
<name>A0A2R6WKX2_MARPO</name>
<organism evidence="1 2">
    <name type="scientific">Marchantia polymorpha</name>
    <name type="common">Common liverwort</name>
    <name type="synonym">Marchantia aquatica</name>
    <dbReference type="NCBI Taxonomy" id="3197"/>
    <lineage>
        <taxon>Eukaryota</taxon>
        <taxon>Viridiplantae</taxon>
        <taxon>Streptophyta</taxon>
        <taxon>Embryophyta</taxon>
        <taxon>Marchantiophyta</taxon>
        <taxon>Marchantiopsida</taxon>
        <taxon>Marchantiidae</taxon>
        <taxon>Marchantiales</taxon>
        <taxon>Marchantiaceae</taxon>
        <taxon>Marchantia</taxon>
    </lineage>
</organism>
<evidence type="ECO:0000313" key="2">
    <source>
        <dbReference type="Proteomes" id="UP000244005"/>
    </source>
</evidence>
<accession>A0A2R6WKX2</accession>
<proteinExistence type="predicted"/>